<feature type="transmembrane region" description="Helical" evidence="7">
    <location>
        <begin position="193"/>
        <end position="217"/>
    </location>
</feature>
<dbReference type="PROSITE" id="PS50216">
    <property type="entry name" value="DHHC"/>
    <property type="match status" value="1"/>
</dbReference>
<evidence type="ECO:0000256" key="4">
    <source>
        <dbReference type="ARBA" id="ARBA00022989"/>
    </source>
</evidence>
<keyword evidence="5 7" id="KW-0472">Membrane</keyword>
<keyword evidence="10" id="KW-1185">Reference proteome</keyword>
<keyword evidence="6 7" id="KW-0012">Acyltransferase</keyword>
<comment type="domain">
    <text evidence="7">The DHHC domain is required for palmitoyltransferase activity.</text>
</comment>
<reference evidence="9" key="2">
    <citation type="submission" date="2025-08" db="UniProtKB">
        <authorList>
            <consortium name="Ensembl"/>
        </authorList>
    </citation>
    <scope>IDENTIFICATION</scope>
</reference>
<proteinExistence type="inferred from homology"/>
<evidence type="ECO:0000256" key="1">
    <source>
        <dbReference type="ARBA" id="ARBA00004141"/>
    </source>
</evidence>
<dbReference type="PANTHER" id="PTHR22883">
    <property type="entry name" value="ZINC FINGER DHHC DOMAIN CONTAINING PROTEIN"/>
    <property type="match status" value="1"/>
</dbReference>
<dbReference type="GO" id="GO:0016020">
    <property type="term" value="C:membrane"/>
    <property type="evidence" value="ECO:0007669"/>
    <property type="project" value="UniProtKB-SubCell"/>
</dbReference>
<evidence type="ECO:0000256" key="3">
    <source>
        <dbReference type="ARBA" id="ARBA00022692"/>
    </source>
</evidence>
<dbReference type="InParanoid" id="A0A803SYI1"/>
<evidence type="ECO:0000256" key="7">
    <source>
        <dbReference type="RuleBase" id="RU079119"/>
    </source>
</evidence>
<dbReference type="Proteomes" id="UP000001646">
    <property type="component" value="Unplaced"/>
</dbReference>
<sequence length="369" mass="41952">MPFFPPKWEQLKWHIRVFVCASQRAPLLSYFGLGNIPKLPQKNPITTGRHAEFLASPSPICLPSSLALLHSCCDNFSSWVGFLRRANSGTTRCATQNKPNGSNIYSYIFIQVFTLPVNPSKEFPLTYAHKELLERETRSGIHQEILRRAAKDLPINTRTIDRCQLKPKSPCILKMDHHCPWVNNCVGFSSHKFFLLLLAYFLLYCLFIAAIDLPYFIRFWANGLPDTQAKFHNTCLFFAAAMFSVSLSFLFGDHCWLVSKNKMALSLRSGASLPGKDKEELAPGQILLHRDTRELERGHLRHLLPIYDQGLDVWSVFSVVHNELLGLIDVQNQIIVPAPPEQLIHLIPIGRLSDKKPHHGCTEETISQK</sequence>
<comment type="catalytic activity">
    <reaction evidence="7">
        <text>L-cysteinyl-[protein] + hexadecanoyl-CoA = S-hexadecanoyl-L-cysteinyl-[protein] + CoA</text>
        <dbReference type="Rhea" id="RHEA:36683"/>
        <dbReference type="Rhea" id="RHEA-COMP:10131"/>
        <dbReference type="Rhea" id="RHEA-COMP:11032"/>
        <dbReference type="ChEBI" id="CHEBI:29950"/>
        <dbReference type="ChEBI" id="CHEBI:57287"/>
        <dbReference type="ChEBI" id="CHEBI:57379"/>
        <dbReference type="ChEBI" id="CHEBI:74151"/>
        <dbReference type="EC" id="2.3.1.225"/>
    </reaction>
</comment>
<feature type="transmembrane region" description="Helical" evidence="7">
    <location>
        <begin position="237"/>
        <end position="258"/>
    </location>
</feature>
<evidence type="ECO:0000313" key="10">
    <source>
        <dbReference type="Proteomes" id="UP000001646"/>
    </source>
</evidence>
<keyword evidence="3 7" id="KW-0812">Transmembrane</keyword>
<comment type="subcellular location">
    <subcellularLocation>
        <location evidence="1">Membrane</location>
        <topology evidence="1">Multi-pass membrane protein</topology>
    </subcellularLocation>
</comment>
<reference evidence="9" key="3">
    <citation type="submission" date="2025-09" db="UniProtKB">
        <authorList>
            <consortium name="Ensembl"/>
        </authorList>
    </citation>
    <scope>IDENTIFICATION</scope>
</reference>
<dbReference type="AlphaFoldDB" id="A0A803SYI1"/>
<keyword evidence="2 7" id="KW-0808">Transferase</keyword>
<feature type="domain" description="Palmitoyltransferase DHHC" evidence="8">
    <location>
        <begin position="171"/>
        <end position="262"/>
    </location>
</feature>
<protein>
    <recommendedName>
        <fullName evidence="7">Palmitoyltransferase</fullName>
        <ecNumber evidence="7">2.3.1.225</ecNumber>
    </recommendedName>
</protein>
<reference evidence="9" key="1">
    <citation type="submission" date="2009-12" db="EMBL/GenBank/DDBJ databases">
        <title>The Genome Sequence of Anolis carolinensis (Green Anole Lizard).</title>
        <authorList>
            <consortium name="The Genome Sequencing Platform"/>
            <person name="Di Palma F."/>
            <person name="Alfoldi J."/>
            <person name="Heiman D."/>
            <person name="Young S."/>
            <person name="Grabherr M."/>
            <person name="Johnson J."/>
            <person name="Lander E.S."/>
            <person name="Lindblad-Toh K."/>
        </authorList>
    </citation>
    <scope>NUCLEOTIDE SEQUENCE [LARGE SCALE GENOMIC DNA]</scope>
    <source>
        <strain evidence="9">JBL SC #1</strain>
    </source>
</reference>
<evidence type="ECO:0000256" key="2">
    <source>
        <dbReference type="ARBA" id="ARBA00022679"/>
    </source>
</evidence>
<evidence type="ECO:0000259" key="8">
    <source>
        <dbReference type="Pfam" id="PF01529"/>
    </source>
</evidence>
<dbReference type="InterPro" id="IPR001594">
    <property type="entry name" value="Palmitoyltrfase_DHHC"/>
</dbReference>
<evidence type="ECO:0000313" key="9">
    <source>
        <dbReference type="Ensembl" id="ENSACAP00000028021.1"/>
    </source>
</evidence>
<evidence type="ECO:0000256" key="5">
    <source>
        <dbReference type="ARBA" id="ARBA00023136"/>
    </source>
</evidence>
<name>A0A803SYI1_ANOCA</name>
<organism evidence="9 10">
    <name type="scientific">Anolis carolinensis</name>
    <name type="common">Green anole</name>
    <name type="synonym">American chameleon</name>
    <dbReference type="NCBI Taxonomy" id="28377"/>
    <lineage>
        <taxon>Eukaryota</taxon>
        <taxon>Metazoa</taxon>
        <taxon>Chordata</taxon>
        <taxon>Craniata</taxon>
        <taxon>Vertebrata</taxon>
        <taxon>Euteleostomi</taxon>
        <taxon>Lepidosauria</taxon>
        <taxon>Squamata</taxon>
        <taxon>Bifurcata</taxon>
        <taxon>Unidentata</taxon>
        <taxon>Episquamata</taxon>
        <taxon>Toxicofera</taxon>
        <taxon>Iguania</taxon>
        <taxon>Dactyloidae</taxon>
        <taxon>Anolis</taxon>
    </lineage>
</organism>
<accession>A0A803SYI1</accession>
<comment type="similarity">
    <text evidence="7">Belongs to the DHHC palmitoyltransferase family.</text>
</comment>
<dbReference type="InterPro" id="IPR039859">
    <property type="entry name" value="PFA4/ZDH16/20/ERF2-like"/>
</dbReference>
<evidence type="ECO:0000256" key="6">
    <source>
        <dbReference type="ARBA" id="ARBA00023315"/>
    </source>
</evidence>
<dbReference type="EC" id="2.3.1.225" evidence="7"/>
<keyword evidence="4 7" id="KW-1133">Transmembrane helix</keyword>
<dbReference type="Pfam" id="PF01529">
    <property type="entry name" value="DHHC"/>
    <property type="match status" value="1"/>
</dbReference>
<dbReference type="GeneTree" id="ENSGT00940000153716"/>
<dbReference type="Ensembl" id="ENSACAT00000050318.1">
    <property type="protein sequence ID" value="ENSACAP00000028021.1"/>
    <property type="gene ID" value="ENSACAG00000044953.1"/>
</dbReference>
<dbReference type="PANTHER" id="PTHR22883:SF207">
    <property type="entry name" value="PALMITOYLTRANSFERASE ZDHHC2"/>
    <property type="match status" value="1"/>
</dbReference>
<dbReference type="GO" id="GO:0019706">
    <property type="term" value="F:protein-cysteine S-palmitoyltransferase activity"/>
    <property type="evidence" value="ECO:0007669"/>
    <property type="project" value="UniProtKB-EC"/>
</dbReference>